<feature type="domain" description="Lin1244/Lin1753-like N-terminal" evidence="2">
    <location>
        <begin position="11"/>
        <end position="104"/>
    </location>
</feature>
<proteinExistence type="predicted"/>
<name>A0ABW4C6D6_9BACL</name>
<feature type="region of interest" description="Disordered" evidence="1">
    <location>
        <begin position="128"/>
        <end position="165"/>
    </location>
</feature>
<feature type="compositionally biased region" description="Basic and acidic residues" evidence="1">
    <location>
        <begin position="276"/>
        <end position="296"/>
    </location>
</feature>
<gene>
    <name evidence="3" type="ORF">ACFQ4Y_00860</name>
</gene>
<keyword evidence="4" id="KW-1185">Reference proteome</keyword>
<feature type="region of interest" description="Disordered" evidence="1">
    <location>
        <begin position="258"/>
        <end position="310"/>
    </location>
</feature>
<dbReference type="Proteomes" id="UP001597282">
    <property type="component" value="Unassembled WGS sequence"/>
</dbReference>
<comment type="caution">
    <text evidence="3">The sequence shown here is derived from an EMBL/GenBank/DDBJ whole genome shotgun (WGS) entry which is preliminary data.</text>
</comment>
<dbReference type="EMBL" id="JBHTNU010000001">
    <property type="protein sequence ID" value="MFD1425483.1"/>
    <property type="molecule type" value="Genomic_DNA"/>
</dbReference>
<sequence length="310" mass="36613">MARPKKEGMDYFPHDTDAVNDEKIEALRMLYGNDGYAFYFILLERIYRTNDFELEVSDAETIQILCRKVEVSREKFDSMLETSLKWGCFDRESYEERGVLTSSGVKKRADVVVQKRVKMREKYQKDKAKVSEAETKEETEAETPQSKEKKRKGKESSNKDIRRKYDDDSPYLKMANYLLEKIRIWKPDYVFRGSKQTWADEFRKMIELDKRDKKAIQEVIDWATSDSFWQANILSAGKLRKQFDTLQAQMTRANRVIPYDRGGNRNGTHRNLHGRNRTESQNDSSRDPGGEREESWWKPTENPVWKKAQV</sequence>
<feature type="compositionally biased region" description="Basic and acidic residues" evidence="1">
    <location>
        <begin position="154"/>
        <end position="165"/>
    </location>
</feature>
<protein>
    <submittedName>
        <fullName evidence="3">DUF4373 domain-containing protein</fullName>
    </submittedName>
</protein>
<dbReference type="RefSeq" id="WP_380162257.1">
    <property type="nucleotide sequence ID" value="NZ_JBHTNU010000001.1"/>
</dbReference>
<evidence type="ECO:0000259" key="2">
    <source>
        <dbReference type="Pfam" id="PF14297"/>
    </source>
</evidence>
<reference evidence="4" key="1">
    <citation type="journal article" date="2019" name="Int. J. Syst. Evol. Microbiol.">
        <title>The Global Catalogue of Microorganisms (GCM) 10K type strain sequencing project: providing services to taxonomists for standard genome sequencing and annotation.</title>
        <authorList>
            <consortium name="The Broad Institute Genomics Platform"/>
            <consortium name="The Broad Institute Genome Sequencing Center for Infectious Disease"/>
            <person name="Wu L."/>
            <person name="Ma J."/>
        </authorList>
    </citation>
    <scope>NUCLEOTIDE SEQUENCE [LARGE SCALE GENOMIC DNA]</scope>
    <source>
        <strain evidence="4">S1</strain>
    </source>
</reference>
<dbReference type="Pfam" id="PF14297">
    <property type="entry name" value="Lin1244_N"/>
    <property type="match status" value="1"/>
</dbReference>
<dbReference type="PANTHER" id="PTHR39196:SF1">
    <property type="entry name" value="PRIMOSOME, DNAD SUBUNIT"/>
    <property type="match status" value="1"/>
</dbReference>
<accession>A0ABW4C6D6</accession>
<organism evidence="3 4">
    <name type="scientific">Kroppenstedtia sanguinis</name>
    <dbReference type="NCBI Taxonomy" id="1380684"/>
    <lineage>
        <taxon>Bacteria</taxon>
        <taxon>Bacillati</taxon>
        <taxon>Bacillota</taxon>
        <taxon>Bacilli</taxon>
        <taxon>Bacillales</taxon>
        <taxon>Thermoactinomycetaceae</taxon>
        <taxon>Kroppenstedtia</taxon>
    </lineage>
</organism>
<dbReference type="PANTHER" id="PTHR39196">
    <property type="entry name" value="PRIMOSOME, DNAD SUBUNIT"/>
    <property type="match status" value="1"/>
</dbReference>
<feature type="compositionally biased region" description="Basic and acidic residues" evidence="1">
    <location>
        <begin position="128"/>
        <end position="138"/>
    </location>
</feature>
<evidence type="ECO:0000256" key="1">
    <source>
        <dbReference type="SAM" id="MobiDB-lite"/>
    </source>
</evidence>
<dbReference type="InterPro" id="IPR025400">
    <property type="entry name" value="Lin1244/Lin1753-like_N"/>
</dbReference>
<evidence type="ECO:0000313" key="3">
    <source>
        <dbReference type="EMBL" id="MFD1425483.1"/>
    </source>
</evidence>
<evidence type="ECO:0000313" key="4">
    <source>
        <dbReference type="Proteomes" id="UP001597282"/>
    </source>
</evidence>